<dbReference type="Gene3D" id="3.90.79.10">
    <property type="entry name" value="Nucleoside Triphosphate Pyrophosphohydrolase"/>
    <property type="match status" value="1"/>
</dbReference>
<dbReference type="GO" id="GO:0016787">
    <property type="term" value="F:hydrolase activity"/>
    <property type="evidence" value="ECO:0007669"/>
    <property type="project" value="UniProtKB-KW"/>
</dbReference>
<protein>
    <submittedName>
        <fullName evidence="2">NUDIX hydrolase</fullName>
    </submittedName>
</protein>
<name>A0A4U0P7M8_9SPHI</name>
<dbReference type="SUPFAM" id="SSF55811">
    <property type="entry name" value="Nudix"/>
    <property type="match status" value="1"/>
</dbReference>
<dbReference type="PANTHER" id="PTHR43736">
    <property type="entry name" value="ADP-RIBOSE PYROPHOSPHATASE"/>
    <property type="match status" value="1"/>
</dbReference>
<dbReference type="InterPro" id="IPR036390">
    <property type="entry name" value="WH_DNA-bd_sf"/>
</dbReference>
<dbReference type="InterPro" id="IPR015797">
    <property type="entry name" value="NUDIX_hydrolase-like_dom_sf"/>
</dbReference>
<dbReference type="Pfam" id="PF00293">
    <property type="entry name" value="NUDIX"/>
    <property type="match status" value="1"/>
</dbReference>
<keyword evidence="2" id="KW-0378">Hydrolase</keyword>
<feature type="domain" description="Nudix hydrolase" evidence="1">
    <location>
        <begin position="7"/>
        <end position="139"/>
    </location>
</feature>
<comment type="caution">
    <text evidence="2">The sequence shown here is derived from an EMBL/GenBank/DDBJ whole genome shotgun (WGS) entry which is preliminary data.</text>
</comment>
<dbReference type="InterPro" id="IPR036388">
    <property type="entry name" value="WH-like_DNA-bd_sf"/>
</dbReference>
<keyword evidence="3" id="KW-1185">Reference proteome</keyword>
<dbReference type="InterPro" id="IPR054105">
    <property type="entry name" value="WHD_NrtR"/>
</dbReference>
<evidence type="ECO:0000259" key="1">
    <source>
        <dbReference type="PROSITE" id="PS51462"/>
    </source>
</evidence>
<evidence type="ECO:0000313" key="2">
    <source>
        <dbReference type="EMBL" id="TJZ63483.1"/>
    </source>
</evidence>
<dbReference type="EMBL" id="SUME01000001">
    <property type="protein sequence ID" value="TJZ63483.1"/>
    <property type="molecule type" value="Genomic_DNA"/>
</dbReference>
<dbReference type="AlphaFoldDB" id="A0A4U0P7M8"/>
<dbReference type="Gene3D" id="1.10.10.10">
    <property type="entry name" value="Winged helix-like DNA-binding domain superfamily/Winged helix DNA-binding domain"/>
    <property type="match status" value="1"/>
</dbReference>
<dbReference type="Pfam" id="PF21906">
    <property type="entry name" value="WHD_NrtR"/>
    <property type="match status" value="1"/>
</dbReference>
<proteinExistence type="predicted"/>
<accession>A0A4U0P7M8</accession>
<dbReference type="SUPFAM" id="SSF46785">
    <property type="entry name" value="Winged helix' DNA-binding domain"/>
    <property type="match status" value="1"/>
</dbReference>
<dbReference type="PANTHER" id="PTHR43736:SF4">
    <property type="entry name" value="SLR1690 PROTEIN"/>
    <property type="match status" value="1"/>
</dbReference>
<evidence type="ECO:0000313" key="3">
    <source>
        <dbReference type="Proteomes" id="UP000306808"/>
    </source>
</evidence>
<dbReference type="InterPro" id="IPR000086">
    <property type="entry name" value="NUDIX_hydrolase_dom"/>
</dbReference>
<dbReference type="RefSeq" id="WP_136900027.1">
    <property type="nucleotide sequence ID" value="NZ_SUME01000001.1"/>
</dbReference>
<gene>
    <name evidence="2" type="ORF">FAZ15_04165</name>
</gene>
<dbReference type="Proteomes" id="UP000306808">
    <property type="component" value="Unassembled WGS sequence"/>
</dbReference>
<sequence>MYPETCKSFVAIDCIIFGFDGEDVKLLLIHRGFEPLKDQWSLMGGFIEETESPDEAAIRVLKKLTGLEDVYMEQMDVFGNPNRDPYGKTISICYFALIDIQKYKHQIINDYRAAWFSLKEVPNLILDHNDMVAAARNRLKYKAALHPILFELLPDKFTIPQIMSLYEGVYDIILDKRNFNRKLISTKLLVKTSEKDKLNSKKGAYYFKLNADIYKEKFSAFINFIPNPN</sequence>
<dbReference type="CDD" id="cd18873">
    <property type="entry name" value="NUDIX_NadM_like"/>
    <property type="match status" value="1"/>
</dbReference>
<dbReference type="PROSITE" id="PS51462">
    <property type="entry name" value="NUDIX"/>
    <property type="match status" value="1"/>
</dbReference>
<organism evidence="2 3">
    <name type="scientific">Sphingobacterium olei</name>
    <dbReference type="NCBI Taxonomy" id="2571155"/>
    <lineage>
        <taxon>Bacteria</taxon>
        <taxon>Pseudomonadati</taxon>
        <taxon>Bacteroidota</taxon>
        <taxon>Sphingobacteriia</taxon>
        <taxon>Sphingobacteriales</taxon>
        <taxon>Sphingobacteriaceae</taxon>
        <taxon>Sphingobacterium</taxon>
    </lineage>
</organism>
<dbReference type="OrthoDB" id="9786141at2"/>
<reference evidence="2 3" key="1">
    <citation type="submission" date="2019-04" db="EMBL/GenBank/DDBJ databases">
        <title>Sphingobacterium olei sp. nov., isolated from oil-contaminated soil.</title>
        <authorList>
            <person name="Liu B."/>
        </authorList>
    </citation>
    <scope>NUCLEOTIDE SEQUENCE [LARGE SCALE GENOMIC DNA]</scope>
    <source>
        <strain evidence="2 3">HAL-9</strain>
    </source>
</reference>